<keyword evidence="2 12" id="KW-1003">Cell membrane</keyword>
<evidence type="ECO:0000256" key="11">
    <source>
        <dbReference type="ARBA" id="ARBA00035585"/>
    </source>
</evidence>
<evidence type="ECO:0000256" key="12">
    <source>
        <dbReference type="HAMAP-Rule" id="MF_00454"/>
    </source>
</evidence>
<keyword evidence="3" id="KW-0997">Cell inner membrane</keyword>
<protein>
    <recommendedName>
        <fullName evidence="12">Fluoride-specific ion channel FluC</fullName>
    </recommendedName>
</protein>
<comment type="activity regulation">
    <text evidence="12">Na(+) is not transported, but it plays an essential structural role and its presence is essential for fluoride channel function.</text>
</comment>
<proteinExistence type="inferred from homology"/>
<comment type="caution">
    <text evidence="13">The sequence shown here is derived from an EMBL/GenBank/DDBJ whole genome shotgun (WGS) entry which is preliminary data.</text>
</comment>
<accession>A0ABW3ZBY4</accession>
<feature type="transmembrane region" description="Helical" evidence="12">
    <location>
        <begin position="99"/>
        <end position="123"/>
    </location>
</feature>
<evidence type="ECO:0000313" key="13">
    <source>
        <dbReference type="EMBL" id="MFD1333837.1"/>
    </source>
</evidence>
<feature type="binding site" evidence="12">
    <location>
        <position position="80"/>
    </location>
    <ligand>
        <name>Na(+)</name>
        <dbReference type="ChEBI" id="CHEBI:29101"/>
        <note>structural</note>
    </ligand>
</feature>
<keyword evidence="5 12" id="KW-1133">Transmembrane helix</keyword>
<gene>
    <name evidence="12 13" type="primary">crcB</name>
    <name evidence="12" type="synonym">fluC</name>
    <name evidence="13" type="ORF">ACFQ4O_17670</name>
</gene>
<organism evidence="13 14">
    <name type="scientific">Methylopila musalis</name>
    <dbReference type="NCBI Taxonomy" id="1134781"/>
    <lineage>
        <taxon>Bacteria</taxon>
        <taxon>Pseudomonadati</taxon>
        <taxon>Pseudomonadota</taxon>
        <taxon>Alphaproteobacteria</taxon>
        <taxon>Hyphomicrobiales</taxon>
        <taxon>Methylopilaceae</taxon>
        <taxon>Methylopila</taxon>
    </lineage>
</organism>
<comment type="function">
    <text evidence="12">Fluoride-specific ion channel. Important for reducing fluoride concentration in the cell, thus reducing its toxicity.</text>
</comment>
<dbReference type="NCBIfam" id="NF010794">
    <property type="entry name" value="PRK14198.1"/>
    <property type="match status" value="1"/>
</dbReference>
<sequence length="127" mass="12463">MTAAPWLLVAVGGALGSVARYGVNVAAGRLLGAGFPFGTLAVNVVGGLGIGLLAGMFALRGDASQTLRLFLITGVLGGFTTFSAFSLDAVALWERGATGLAALYVAVSVVLSIGAVVAGLALARALG</sequence>
<keyword evidence="7 12" id="KW-0406">Ion transport</keyword>
<evidence type="ECO:0000256" key="4">
    <source>
        <dbReference type="ARBA" id="ARBA00022692"/>
    </source>
</evidence>
<evidence type="ECO:0000256" key="10">
    <source>
        <dbReference type="ARBA" id="ARBA00035120"/>
    </source>
</evidence>
<name>A0ABW3ZBY4_9HYPH</name>
<evidence type="ECO:0000256" key="9">
    <source>
        <dbReference type="ARBA" id="ARBA00023303"/>
    </source>
</evidence>
<keyword evidence="6 12" id="KW-0915">Sodium</keyword>
<evidence type="ECO:0000256" key="6">
    <source>
        <dbReference type="ARBA" id="ARBA00023053"/>
    </source>
</evidence>
<evidence type="ECO:0000313" key="14">
    <source>
        <dbReference type="Proteomes" id="UP001597171"/>
    </source>
</evidence>
<dbReference type="InterPro" id="IPR003691">
    <property type="entry name" value="FluC"/>
</dbReference>
<dbReference type="PANTHER" id="PTHR28259:SF1">
    <property type="entry name" value="FLUORIDE EXPORT PROTEIN 1-RELATED"/>
    <property type="match status" value="1"/>
</dbReference>
<evidence type="ECO:0000256" key="7">
    <source>
        <dbReference type="ARBA" id="ARBA00023065"/>
    </source>
</evidence>
<comment type="catalytic activity">
    <reaction evidence="11">
        <text>fluoride(in) = fluoride(out)</text>
        <dbReference type="Rhea" id="RHEA:76159"/>
        <dbReference type="ChEBI" id="CHEBI:17051"/>
    </reaction>
    <physiologicalReaction direction="left-to-right" evidence="11">
        <dbReference type="Rhea" id="RHEA:76160"/>
    </physiologicalReaction>
</comment>
<dbReference type="Pfam" id="PF02537">
    <property type="entry name" value="CRCB"/>
    <property type="match status" value="1"/>
</dbReference>
<keyword evidence="4 12" id="KW-0812">Transmembrane</keyword>
<dbReference type="NCBIfam" id="NF010791">
    <property type="entry name" value="PRK14195.1"/>
    <property type="match status" value="1"/>
</dbReference>
<comment type="subcellular location">
    <subcellularLocation>
        <location evidence="1 12">Cell membrane</location>
        <topology evidence="1 12">Multi-pass membrane protein</topology>
    </subcellularLocation>
</comment>
<evidence type="ECO:0000256" key="2">
    <source>
        <dbReference type="ARBA" id="ARBA00022475"/>
    </source>
</evidence>
<keyword evidence="14" id="KW-1185">Reference proteome</keyword>
<evidence type="ECO:0000256" key="5">
    <source>
        <dbReference type="ARBA" id="ARBA00022989"/>
    </source>
</evidence>
<evidence type="ECO:0000256" key="8">
    <source>
        <dbReference type="ARBA" id="ARBA00023136"/>
    </source>
</evidence>
<feature type="transmembrane region" description="Helical" evidence="12">
    <location>
        <begin position="40"/>
        <end position="59"/>
    </location>
</feature>
<keyword evidence="8 12" id="KW-0472">Membrane</keyword>
<dbReference type="HAMAP" id="MF_00454">
    <property type="entry name" value="FluC"/>
    <property type="match status" value="1"/>
</dbReference>
<feature type="binding site" evidence="12">
    <location>
        <position position="77"/>
    </location>
    <ligand>
        <name>Na(+)</name>
        <dbReference type="ChEBI" id="CHEBI:29101"/>
        <note>structural</note>
    </ligand>
</feature>
<dbReference type="PANTHER" id="PTHR28259">
    <property type="entry name" value="FLUORIDE EXPORT PROTEIN 1-RELATED"/>
    <property type="match status" value="1"/>
</dbReference>
<dbReference type="NCBIfam" id="TIGR00494">
    <property type="entry name" value="crcB"/>
    <property type="match status" value="1"/>
</dbReference>
<keyword evidence="12" id="KW-0813">Transport</keyword>
<comment type="similarity">
    <text evidence="10 12">Belongs to the fluoride channel Fluc/FEX (TC 1.A.43) family.</text>
</comment>
<feature type="transmembrane region" description="Helical" evidence="12">
    <location>
        <begin position="71"/>
        <end position="93"/>
    </location>
</feature>
<dbReference type="EMBL" id="JBHTMX010000363">
    <property type="protein sequence ID" value="MFD1333837.1"/>
    <property type="molecule type" value="Genomic_DNA"/>
</dbReference>
<dbReference type="Proteomes" id="UP001597171">
    <property type="component" value="Unassembled WGS sequence"/>
</dbReference>
<keyword evidence="9 12" id="KW-0407">Ion channel</keyword>
<evidence type="ECO:0000256" key="3">
    <source>
        <dbReference type="ARBA" id="ARBA00022519"/>
    </source>
</evidence>
<evidence type="ECO:0000256" key="1">
    <source>
        <dbReference type="ARBA" id="ARBA00004651"/>
    </source>
</evidence>
<reference evidence="14" key="1">
    <citation type="journal article" date="2019" name="Int. J. Syst. Evol. Microbiol.">
        <title>The Global Catalogue of Microorganisms (GCM) 10K type strain sequencing project: providing services to taxonomists for standard genome sequencing and annotation.</title>
        <authorList>
            <consortium name="The Broad Institute Genomics Platform"/>
            <consortium name="The Broad Institute Genome Sequencing Center for Infectious Disease"/>
            <person name="Wu L."/>
            <person name="Ma J."/>
        </authorList>
    </citation>
    <scope>NUCLEOTIDE SEQUENCE [LARGE SCALE GENOMIC DNA]</scope>
    <source>
        <strain evidence="14">CCUG 61696</strain>
    </source>
</reference>
<keyword evidence="12" id="KW-0479">Metal-binding</keyword>
<dbReference type="RefSeq" id="WP_378777705.1">
    <property type="nucleotide sequence ID" value="NZ_JBHTMX010000363.1"/>
</dbReference>